<dbReference type="GO" id="GO:0006508">
    <property type="term" value="P:proteolysis"/>
    <property type="evidence" value="ECO:0007669"/>
    <property type="project" value="UniProtKB-KW"/>
</dbReference>
<dbReference type="InterPro" id="IPR038765">
    <property type="entry name" value="Papain-like_cys_pep_sf"/>
</dbReference>
<dbReference type="PROSITE" id="PS00972">
    <property type="entry name" value="USP_1"/>
    <property type="match status" value="1"/>
</dbReference>
<name>A0A1V9YF01_ACHHY</name>
<dbReference type="PROSITE" id="PS00973">
    <property type="entry name" value="USP_2"/>
    <property type="match status" value="1"/>
</dbReference>
<dbReference type="Gene3D" id="3.30.2230.10">
    <property type="entry name" value="DUSP-like"/>
    <property type="match status" value="1"/>
</dbReference>
<evidence type="ECO:0000313" key="12">
    <source>
        <dbReference type="Proteomes" id="UP000243579"/>
    </source>
</evidence>
<keyword evidence="12" id="KW-1185">Reference proteome</keyword>
<dbReference type="Proteomes" id="UP000243579">
    <property type="component" value="Unassembled WGS sequence"/>
</dbReference>
<dbReference type="Pfam" id="PF00443">
    <property type="entry name" value="UCH"/>
    <property type="match status" value="1"/>
</dbReference>
<comment type="catalytic activity">
    <reaction evidence="1">
        <text>Thiol-dependent hydrolysis of ester, thioester, amide, peptide and isopeptide bonds formed by the C-terminal Gly of ubiquitin (a 76-residue protein attached to proteins as an intracellular targeting signal).</text>
        <dbReference type="EC" id="3.4.19.12"/>
    </reaction>
</comment>
<evidence type="ECO:0000256" key="6">
    <source>
        <dbReference type="ARBA" id="ARBA00022801"/>
    </source>
</evidence>
<dbReference type="STRING" id="1202772.A0A1V9YF01"/>
<gene>
    <name evidence="11" type="ORF">ACHHYP_13583</name>
</gene>
<dbReference type="EMBL" id="JNBR01001915">
    <property type="protein sequence ID" value="OQR84279.1"/>
    <property type="molecule type" value="Genomic_DNA"/>
</dbReference>
<comment type="caution">
    <text evidence="11">The sequence shown here is derived from an EMBL/GenBank/DDBJ whole genome shotgun (WGS) entry which is preliminary data.</text>
</comment>
<evidence type="ECO:0000313" key="11">
    <source>
        <dbReference type="EMBL" id="OQR84279.1"/>
    </source>
</evidence>
<organism evidence="11 12">
    <name type="scientific">Achlya hypogyna</name>
    <name type="common">Oomycete</name>
    <name type="synonym">Protoachlya hypogyna</name>
    <dbReference type="NCBI Taxonomy" id="1202772"/>
    <lineage>
        <taxon>Eukaryota</taxon>
        <taxon>Sar</taxon>
        <taxon>Stramenopiles</taxon>
        <taxon>Oomycota</taxon>
        <taxon>Saprolegniomycetes</taxon>
        <taxon>Saprolegniales</taxon>
        <taxon>Achlyaceae</taxon>
        <taxon>Achlya</taxon>
    </lineage>
</organism>
<dbReference type="PROSITE" id="PS50235">
    <property type="entry name" value="USP_3"/>
    <property type="match status" value="1"/>
</dbReference>
<evidence type="ECO:0000259" key="10">
    <source>
        <dbReference type="PROSITE" id="PS51283"/>
    </source>
</evidence>
<dbReference type="GO" id="GO:0004843">
    <property type="term" value="F:cysteine-type deubiquitinase activity"/>
    <property type="evidence" value="ECO:0007669"/>
    <property type="project" value="UniProtKB-EC"/>
</dbReference>
<evidence type="ECO:0000256" key="4">
    <source>
        <dbReference type="ARBA" id="ARBA00022670"/>
    </source>
</evidence>
<evidence type="ECO:0000256" key="2">
    <source>
        <dbReference type="ARBA" id="ARBA00009085"/>
    </source>
</evidence>
<dbReference type="OrthoDB" id="292964at2759"/>
<comment type="similarity">
    <text evidence="2">Belongs to the peptidase C19 family.</text>
</comment>
<dbReference type="EC" id="3.4.19.12" evidence="3"/>
<dbReference type="InterPro" id="IPR028889">
    <property type="entry name" value="USP"/>
</dbReference>
<evidence type="ECO:0000256" key="7">
    <source>
        <dbReference type="ARBA" id="ARBA00022807"/>
    </source>
</evidence>
<dbReference type="PROSITE" id="PS51283">
    <property type="entry name" value="DUSP"/>
    <property type="match status" value="1"/>
</dbReference>
<accession>A0A1V9YF01</accession>
<dbReference type="SUPFAM" id="SSF63748">
    <property type="entry name" value="Tudor/PWWP/MBT"/>
    <property type="match status" value="1"/>
</dbReference>
<protein>
    <recommendedName>
        <fullName evidence="3">ubiquitinyl hydrolase 1</fullName>
        <ecNumber evidence="3">3.4.19.12</ecNumber>
    </recommendedName>
</protein>
<keyword evidence="7" id="KW-0788">Thiol protease</keyword>
<dbReference type="InterPro" id="IPR018200">
    <property type="entry name" value="USP_CS"/>
</dbReference>
<evidence type="ECO:0000256" key="1">
    <source>
        <dbReference type="ARBA" id="ARBA00000707"/>
    </source>
</evidence>
<dbReference type="Pfam" id="PF06337">
    <property type="entry name" value="DUSP"/>
    <property type="match status" value="1"/>
</dbReference>
<dbReference type="Gene3D" id="2.30.30.140">
    <property type="match status" value="1"/>
</dbReference>
<feature type="region of interest" description="Disordered" evidence="8">
    <location>
        <begin position="1"/>
        <end position="49"/>
    </location>
</feature>
<dbReference type="PANTHER" id="PTHR21646">
    <property type="entry name" value="UBIQUITIN CARBOXYL-TERMINAL HYDROLASE"/>
    <property type="match status" value="1"/>
</dbReference>
<reference evidence="11 12" key="1">
    <citation type="journal article" date="2014" name="Genome Biol. Evol.">
        <title>The secreted proteins of Achlya hypogyna and Thraustotheca clavata identify the ancestral oomycete secretome and reveal gene acquisitions by horizontal gene transfer.</title>
        <authorList>
            <person name="Misner I."/>
            <person name="Blouin N."/>
            <person name="Leonard G."/>
            <person name="Richards T.A."/>
            <person name="Lane C.E."/>
        </authorList>
    </citation>
    <scope>NUCLEOTIDE SEQUENCE [LARGE SCALE GENOMIC DNA]</scope>
    <source>
        <strain evidence="11 12">ATCC 48635</strain>
    </source>
</reference>
<keyword evidence="6 11" id="KW-0378">Hydrolase</keyword>
<dbReference type="Gene3D" id="3.90.70.10">
    <property type="entry name" value="Cysteine proteinases"/>
    <property type="match status" value="2"/>
</dbReference>
<dbReference type="CDD" id="cd20104">
    <property type="entry name" value="MBT_PHF20L1-like"/>
    <property type="match status" value="1"/>
</dbReference>
<feature type="domain" description="USP" evidence="9">
    <location>
        <begin position="510"/>
        <end position="1099"/>
    </location>
</feature>
<dbReference type="SUPFAM" id="SSF143791">
    <property type="entry name" value="DUSP-like"/>
    <property type="match status" value="1"/>
</dbReference>
<evidence type="ECO:0000259" key="9">
    <source>
        <dbReference type="PROSITE" id="PS50235"/>
    </source>
</evidence>
<keyword evidence="5" id="KW-0833">Ubl conjugation pathway</keyword>
<evidence type="ECO:0000256" key="5">
    <source>
        <dbReference type="ARBA" id="ARBA00022786"/>
    </source>
</evidence>
<evidence type="ECO:0000256" key="8">
    <source>
        <dbReference type="SAM" id="MobiDB-lite"/>
    </source>
</evidence>
<evidence type="ECO:0000256" key="3">
    <source>
        <dbReference type="ARBA" id="ARBA00012759"/>
    </source>
</evidence>
<dbReference type="AlphaFoldDB" id="A0A1V9YF01"/>
<dbReference type="InterPro" id="IPR006615">
    <property type="entry name" value="Pept_C19_DUSP"/>
</dbReference>
<dbReference type="InterPro" id="IPR001394">
    <property type="entry name" value="Peptidase_C19_UCH"/>
</dbReference>
<feature type="domain" description="DUSP" evidence="10">
    <location>
        <begin position="215"/>
        <end position="325"/>
    </location>
</feature>
<dbReference type="InterPro" id="IPR050185">
    <property type="entry name" value="Ub_carboxyl-term_hydrolase"/>
</dbReference>
<dbReference type="GO" id="GO:0016579">
    <property type="term" value="P:protein deubiquitination"/>
    <property type="evidence" value="ECO:0007669"/>
    <property type="project" value="InterPro"/>
</dbReference>
<dbReference type="SUPFAM" id="SSF54001">
    <property type="entry name" value="Cysteine proteinases"/>
    <property type="match status" value="1"/>
</dbReference>
<proteinExistence type="inferred from homology"/>
<dbReference type="InterPro" id="IPR035927">
    <property type="entry name" value="DUSP-like_sf"/>
</dbReference>
<sequence>MPMEPTEDNPAQRSVRVKDTSSPDNAGAIKHARSSVGSSETDDRRSEADRNTFVSVLPSAAMSSVSVALLHARFVEAVESTKSGFRLFQRHKEASRRPLDLIAFTVLFPGLKRIPQANAMACWRLFHPFDAVTVNQVVQFIEIDPIRFVFDWFTASTSFPGGKLKKKAIITRKELRLLLDTATTLAPNIDVTAEMLPEIMTRAQFAAIFPMSVLRILTQPFTIFPNAADEVAATALAPHSALQYAVVTDWWLSWQRFTASPSTQDNDDDVRVRPGSIYNGHLADALQRGAPLVEGIDFVLVAPGTWTYLRTHYSGGPALPCFHGTVASALEVYLAETDGRPSPQCRRAFVDPTQPLVVLAPSFAALHALAQPADVRLWCRDAGGAWVLVGTDLTAGDVAVPDLLLEVRAGEAWPRDRLRSARDFRPLRVGDAVDAYDCEQTWRPAVIHRLSSDGSRVLVSFVGYSTMYNEWMHHDSSKLQPRYSRADAGSDASPWPKPAARLNPGLPGAVGLVNLGNTCFLNCALQCLSATPVLRAYLLSQQFAAHVNKANDLGTKGKVVAALAQVVSALWAPPMAATAVSPAALRKLIAKSRPQFDSYDQQDAHEYIAVLLDALHEDVKRTSGFASLPPSDTGGDAAWAAHVRGNHSIVTDTFHGLLQSQTACHGCGHRSTAFDPFLFFSLPIPMVHRCNLRVLVFPQGAAPRVCDVAMPTNEGRLEAVVAAIGDQIGVAAEALRLVHVQHHRFVRVLSPDLLVCDVEGAALYCFERLARLPLARGLSVAVARAAGPNEPGAVTTVDVDSFCVELQTTGEVLTLPQKAWYASVKPRTKEGIVDLQVVHRHEGILVGVPFVLSLGSERSTAELHALVAAHLERAIAPGSPYRLAAMALSNPGRACALPSSDEPFLRFVRPPEVVVVEWTTAPPTYIADWSLVPPEAATPSLTLEMCLDTFLAQERMGDGWACERCATTSGGARSSNVARAPDVLMLHLKRFHYSSVQHHKVTELVTFPLEGLDISPYMGSPPADPNECLYDLVAVANHTGGLSEGHYTTYSRFEIDVPTTDAVVPVPHTWLCCDDEVVGELPPGKVVSNAAYVLFYKRRLPSCASQLYAL</sequence>
<dbReference type="PANTHER" id="PTHR21646:SF24">
    <property type="entry name" value="UBIQUITIN CARBOXYL-TERMINAL HYDROLASE"/>
    <property type="match status" value="1"/>
</dbReference>
<keyword evidence="4" id="KW-0645">Protease</keyword>